<evidence type="ECO:0000313" key="3">
    <source>
        <dbReference type="Proteomes" id="UP000198838"/>
    </source>
</evidence>
<name>A0A1I0W4D2_9FIRM</name>
<evidence type="ECO:0000313" key="2">
    <source>
        <dbReference type="EMBL" id="SFA83502.1"/>
    </source>
</evidence>
<dbReference type="STRING" id="1120918.SAMN05216249_10370"/>
<reference evidence="2 3" key="1">
    <citation type="submission" date="2016-10" db="EMBL/GenBank/DDBJ databases">
        <authorList>
            <person name="de Groot N.N."/>
        </authorList>
    </citation>
    <scope>NUCLEOTIDE SEQUENCE [LARGE SCALE GENOMIC DNA]</scope>
    <source>
        <strain evidence="2 3">DSM 5522</strain>
    </source>
</reference>
<dbReference type="EMBL" id="FOJY01000003">
    <property type="protein sequence ID" value="SFA83502.1"/>
    <property type="molecule type" value="Genomic_DNA"/>
</dbReference>
<sequence>MKLLRRIVAVAAVILTTLVLFVYFDNYNNLGKEDSSDEKLLGKDIEKEKIEKYTEGFMECVSKFDIELLVANLDEVSDYDFEELSRIEKMKEYFENQCSKMTYEIKSLDVNTKTVVLEVKYIDMTDFVASLLVNQMTYTIKPDSQAEEIIKAENKLVEESVKDTKDSYDEKEITLELISTEKLYIVKSTKEIRDMITCDYLKAIDSLNMKPVIMTQ</sequence>
<evidence type="ECO:0000256" key="1">
    <source>
        <dbReference type="SAM" id="Phobius"/>
    </source>
</evidence>
<dbReference type="Proteomes" id="UP000198838">
    <property type="component" value="Unassembled WGS sequence"/>
</dbReference>
<gene>
    <name evidence="2" type="ORF">SAMN05216249_10370</name>
</gene>
<feature type="transmembrane region" description="Helical" evidence="1">
    <location>
        <begin position="7"/>
        <end position="24"/>
    </location>
</feature>
<organism evidence="2 3">
    <name type="scientific">Acetitomaculum ruminis DSM 5522</name>
    <dbReference type="NCBI Taxonomy" id="1120918"/>
    <lineage>
        <taxon>Bacteria</taxon>
        <taxon>Bacillati</taxon>
        <taxon>Bacillota</taxon>
        <taxon>Clostridia</taxon>
        <taxon>Lachnospirales</taxon>
        <taxon>Lachnospiraceae</taxon>
        <taxon>Acetitomaculum</taxon>
    </lineage>
</organism>
<accession>A0A1I0W4D2</accession>
<protein>
    <recommendedName>
        <fullName evidence="4">DUF4878 domain-containing protein</fullName>
    </recommendedName>
</protein>
<keyword evidence="3" id="KW-1185">Reference proteome</keyword>
<keyword evidence="1" id="KW-1133">Transmembrane helix</keyword>
<dbReference type="RefSeq" id="WP_092870501.1">
    <property type="nucleotide sequence ID" value="NZ_FOJY01000003.1"/>
</dbReference>
<keyword evidence="1" id="KW-0472">Membrane</keyword>
<keyword evidence="1" id="KW-0812">Transmembrane</keyword>
<evidence type="ECO:0008006" key="4">
    <source>
        <dbReference type="Google" id="ProtNLM"/>
    </source>
</evidence>
<proteinExistence type="predicted"/>
<dbReference type="AlphaFoldDB" id="A0A1I0W4D2"/>